<evidence type="ECO:0000256" key="5">
    <source>
        <dbReference type="ARBA" id="ARBA00022723"/>
    </source>
</evidence>
<evidence type="ECO:0000256" key="1">
    <source>
        <dbReference type="ARBA" id="ARBA00001968"/>
    </source>
</evidence>
<dbReference type="PANTHER" id="PTHR22930:SF269">
    <property type="entry name" value="NUCLEASE HARBI1-LIKE PROTEIN"/>
    <property type="match status" value="1"/>
</dbReference>
<evidence type="ECO:0000256" key="4">
    <source>
        <dbReference type="ARBA" id="ARBA00022722"/>
    </source>
</evidence>
<accession>A0ABR3HRU9</accession>
<reference evidence="9 10" key="1">
    <citation type="submission" date="2024-06" db="EMBL/GenBank/DDBJ databases">
        <title>A chromosome-level genome assembly of beet webworm, Loxostege sticticalis.</title>
        <authorList>
            <person name="Zhang Y."/>
        </authorList>
    </citation>
    <scope>NUCLEOTIDE SEQUENCE [LARGE SCALE GENOMIC DNA]</scope>
    <source>
        <strain evidence="9">AQ026</strain>
        <tissue evidence="9">Whole body</tissue>
    </source>
</reference>
<comment type="subcellular location">
    <subcellularLocation>
        <location evidence="2">Nucleus</location>
    </subcellularLocation>
</comment>
<gene>
    <name evidence="9" type="ORF">ABMA27_003074</name>
</gene>
<keyword evidence="5" id="KW-0479">Metal-binding</keyword>
<feature type="domain" description="DDE Tnp4" evidence="8">
    <location>
        <begin position="176"/>
        <end position="332"/>
    </location>
</feature>
<keyword evidence="10" id="KW-1185">Reference proteome</keyword>
<evidence type="ECO:0000256" key="7">
    <source>
        <dbReference type="ARBA" id="ARBA00023242"/>
    </source>
</evidence>
<dbReference type="Proteomes" id="UP001549920">
    <property type="component" value="Unassembled WGS sequence"/>
</dbReference>
<dbReference type="InterPro" id="IPR045249">
    <property type="entry name" value="HARBI1-like"/>
</dbReference>
<evidence type="ECO:0000313" key="9">
    <source>
        <dbReference type="EMBL" id="KAL0879295.1"/>
    </source>
</evidence>
<keyword evidence="6" id="KW-0378">Hydrolase</keyword>
<keyword evidence="4" id="KW-0540">Nuclease</keyword>
<evidence type="ECO:0000313" key="10">
    <source>
        <dbReference type="Proteomes" id="UP001549920"/>
    </source>
</evidence>
<comment type="cofactor">
    <cofactor evidence="1">
        <name>a divalent metal cation</name>
        <dbReference type="ChEBI" id="CHEBI:60240"/>
    </cofactor>
</comment>
<sequence>MEFSLLEMAAIAIALDEEEAEARTKKNQVKRKWSVHPLWRRRQFDGEFNTLCRYLPDNEDKVFGYFRISKENFDILLNELKPALTRQQSRFKTPIEPKQRLAVCLRYLATGDSYLTISFSFRLGHTTVHQIVNSTCRAIVNVLMKKVMPQPSEDNWKLIAHDFETLWKFPNCFGALDGKHFVIEAPPNSGSIFYNYKNTFSIILLALVDARYKFITVNIGSYGRNSDGGVFAKSSLGQRLENGTLSLPAGRQLPNSDIIAPFVIVADEAFPLKTYIMRPYPGSQTIEDAAKTYFNYRLTLARRLVEYCFLRRIEMAPKNVDNVILAACTLHNFLRNQNDVAFTPRNTEQSISEFRQSMLDQLRPQHHGQSTNDAFAVREKFKNYFLSPAGYF</sequence>
<comment type="caution">
    <text evidence="9">The sequence shown here is derived from an EMBL/GenBank/DDBJ whole genome shotgun (WGS) entry which is preliminary data.</text>
</comment>
<dbReference type="EMBL" id="JBEUOH010000014">
    <property type="protein sequence ID" value="KAL0879295.1"/>
    <property type="molecule type" value="Genomic_DNA"/>
</dbReference>
<evidence type="ECO:0000259" key="8">
    <source>
        <dbReference type="Pfam" id="PF13359"/>
    </source>
</evidence>
<name>A0ABR3HRU9_LOXSC</name>
<proteinExistence type="inferred from homology"/>
<evidence type="ECO:0000256" key="3">
    <source>
        <dbReference type="ARBA" id="ARBA00006958"/>
    </source>
</evidence>
<dbReference type="InterPro" id="IPR027806">
    <property type="entry name" value="HARBI1_dom"/>
</dbReference>
<evidence type="ECO:0000256" key="2">
    <source>
        <dbReference type="ARBA" id="ARBA00004123"/>
    </source>
</evidence>
<dbReference type="PANTHER" id="PTHR22930">
    <property type="match status" value="1"/>
</dbReference>
<organism evidence="9 10">
    <name type="scientific">Loxostege sticticalis</name>
    <name type="common">Beet webworm moth</name>
    <dbReference type="NCBI Taxonomy" id="481309"/>
    <lineage>
        <taxon>Eukaryota</taxon>
        <taxon>Metazoa</taxon>
        <taxon>Ecdysozoa</taxon>
        <taxon>Arthropoda</taxon>
        <taxon>Hexapoda</taxon>
        <taxon>Insecta</taxon>
        <taxon>Pterygota</taxon>
        <taxon>Neoptera</taxon>
        <taxon>Endopterygota</taxon>
        <taxon>Lepidoptera</taxon>
        <taxon>Glossata</taxon>
        <taxon>Ditrysia</taxon>
        <taxon>Pyraloidea</taxon>
        <taxon>Crambidae</taxon>
        <taxon>Pyraustinae</taxon>
        <taxon>Loxostege</taxon>
    </lineage>
</organism>
<protein>
    <recommendedName>
        <fullName evidence="8">DDE Tnp4 domain-containing protein</fullName>
    </recommendedName>
</protein>
<dbReference type="Pfam" id="PF13359">
    <property type="entry name" value="DDE_Tnp_4"/>
    <property type="match status" value="1"/>
</dbReference>
<evidence type="ECO:0000256" key="6">
    <source>
        <dbReference type="ARBA" id="ARBA00022801"/>
    </source>
</evidence>
<keyword evidence="7" id="KW-0539">Nucleus</keyword>
<comment type="similarity">
    <text evidence="3">Belongs to the HARBI1 family.</text>
</comment>